<evidence type="ECO:0000313" key="1">
    <source>
        <dbReference type="EMBL" id="OQP50484.1"/>
    </source>
</evidence>
<gene>
    <name evidence="1" type="ORF">A4H97_01180</name>
</gene>
<name>A0A1V9EX71_9BACT</name>
<reference evidence="2" key="1">
    <citation type="submission" date="2016-04" db="EMBL/GenBank/DDBJ databases">
        <authorList>
            <person name="Chen L."/>
            <person name="Zhuang W."/>
            <person name="Wang G."/>
        </authorList>
    </citation>
    <scope>NUCLEOTIDE SEQUENCE [LARGE SCALE GENOMIC DNA]</scope>
    <source>
        <strain evidence="2">17621</strain>
    </source>
</reference>
<accession>A0A1V9EX71</accession>
<dbReference type="STRING" id="354355.SAMN05660816_00711"/>
<evidence type="ECO:0000313" key="2">
    <source>
        <dbReference type="Proteomes" id="UP000192610"/>
    </source>
</evidence>
<dbReference type="EMBL" id="LVXG01000012">
    <property type="protein sequence ID" value="OQP50484.1"/>
    <property type="molecule type" value="Genomic_DNA"/>
</dbReference>
<keyword evidence="2" id="KW-1185">Reference proteome</keyword>
<organism evidence="1 2">
    <name type="scientific">Niastella yeongjuensis</name>
    <dbReference type="NCBI Taxonomy" id="354355"/>
    <lineage>
        <taxon>Bacteria</taxon>
        <taxon>Pseudomonadati</taxon>
        <taxon>Bacteroidota</taxon>
        <taxon>Chitinophagia</taxon>
        <taxon>Chitinophagales</taxon>
        <taxon>Chitinophagaceae</taxon>
        <taxon>Niastella</taxon>
    </lineage>
</organism>
<comment type="caution">
    <text evidence="1">The sequence shown here is derived from an EMBL/GenBank/DDBJ whole genome shotgun (WGS) entry which is preliminary data.</text>
</comment>
<sequence>MRTEEFEMVVGDTPLFVKATAFQTYTMETQYRVSVNGSPVYIFGWHPALKRITAIDRGSAAGNIPPNVVNAIGDQLSHRMAA</sequence>
<proteinExistence type="predicted"/>
<dbReference type="Proteomes" id="UP000192610">
    <property type="component" value="Unassembled WGS sequence"/>
</dbReference>
<dbReference type="AlphaFoldDB" id="A0A1V9EX71"/>
<protein>
    <submittedName>
        <fullName evidence="1">Uncharacterized protein</fullName>
    </submittedName>
</protein>